<organism evidence="1 2">
    <name type="scientific">Canavalia gladiata</name>
    <name type="common">Sword bean</name>
    <name type="synonym">Dolichos gladiatus</name>
    <dbReference type="NCBI Taxonomy" id="3824"/>
    <lineage>
        <taxon>Eukaryota</taxon>
        <taxon>Viridiplantae</taxon>
        <taxon>Streptophyta</taxon>
        <taxon>Embryophyta</taxon>
        <taxon>Tracheophyta</taxon>
        <taxon>Spermatophyta</taxon>
        <taxon>Magnoliopsida</taxon>
        <taxon>eudicotyledons</taxon>
        <taxon>Gunneridae</taxon>
        <taxon>Pentapetalae</taxon>
        <taxon>rosids</taxon>
        <taxon>fabids</taxon>
        <taxon>Fabales</taxon>
        <taxon>Fabaceae</taxon>
        <taxon>Papilionoideae</taxon>
        <taxon>50 kb inversion clade</taxon>
        <taxon>NPAAA clade</taxon>
        <taxon>indigoferoid/millettioid clade</taxon>
        <taxon>Phaseoleae</taxon>
        <taxon>Canavalia</taxon>
    </lineage>
</organism>
<dbReference type="Proteomes" id="UP001367508">
    <property type="component" value="Unassembled WGS sequence"/>
</dbReference>
<evidence type="ECO:0000313" key="1">
    <source>
        <dbReference type="EMBL" id="KAK7328847.1"/>
    </source>
</evidence>
<dbReference type="EMBL" id="JAYMYQ010000005">
    <property type="protein sequence ID" value="KAK7328847.1"/>
    <property type="molecule type" value="Genomic_DNA"/>
</dbReference>
<name>A0AAN9QBA5_CANGL</name>
<accession>A0AAN9QBA5</accession>
<reference evidence="1 2" key="1">
    <citation type="submission" date="2024-01" db="EMBL/GenBank/DDBJ databases">
        <title>The genomes of 5 underutilized Papilionoideae crops provide insights into root nodulation and disease resistanc.</title>
        <authorList>
            <person name="Jiang F."/>
        </authorList>
    </citation>
    <scope>NUCLEOTIDE SEQUENCE [LARGE SCALE GENOMIC DNA]</scope>
    <source>
        <strain evidence="1">LVBAO_FW01</strain>
        <tissue evidence="1">Leaves</tissue>
    </source>
</reference>
<keyword evidence="2" id="KW-1185">Reference proteome</keyword>
<comment type="caution">
    <text evidence="1">The sequence shown here is derived from an EMBL/GenBank/DDBJ whole genome shotgun (WGS) entry which is preliminary data.</text>
</comment>
<sequence>MGTAPLQLSHGGLGYCRMLEGIDKLEKLESGPSSCISGLWFWSHVKRNKCNPVPCFQNPLEGVKWVLCIAHENSAHSICMGHYNKSTGSVVGAPNDISNVHTSNPR</sequence>
<proteinExistence type="predicted"/>
<evidence type="ECO:0000313" key="2">
    <source>
        <dbReference type="Proteomes" id="UP001367508"/>
    </source>
</evidence>
<gene>
    <name evidence="1" type="ORF">VNO77_22973</name>
</gene>
<dbReference type="AlphaFoldDB" id="A0AAN9QBA5"/>
<protein>
    <submittedName>
        <fullName evidence="1">Uncharacterized protein</fullName>
    </submittedName>
</protein>